<organism evidence="2 3">
    <name type="scientific">Symbiodinium natans</name>
    <dbReference type="NCBI Taxonomy" id="878477"/>
    <lineage>
        <taxon>Eukaryota</taxon>
        <taxon>Sar</taxon>
        <taxon>Alveolata</taxon>
        <taxon>Dinophyceae</taxon>
        <taxon>Suessiales</taxon>
        <taxon>Symbiodiniaceae</taxon>
        <taxon>Symbiodinium</taxon>
    </lineage>
</organism>
<feature type="compositionally biased region" description="Basic and acidic residues" evidence="1">
    <location>
        <begin position="358"/>
        <end position="367"/>
    </location>
</feature>
<dbReference type="EMBL" id="CAJNDS010002234">
    <property type="protein sequence ID" value="CAE7385747.1"/>
    <property type="molecule type" value="Genomic_DNA"/>
</dbReference>
<feature type="region of interest" description="Disordered" evidence="1">
    <location>
        <begin position="300"/>
        <end position="367"/>
    </location>
</feature>
<gene>
    <name evidence="2" type="primary">SLC24A2</name>
    <name evidence="2" type="ORF">SNAT2548_LOCUS21039</name>
</gene>
<keyword evidence="3" id="KW-1185">Reference proteome</keyword>
<proteinExistence type="predicted"/>
<comment type="caution">
    <text evidence="2">The sequence shown here is derived from an EMBL/GenBank/DDBJ whole genome shotgun (WGS) entry which is preliminary data.</text>
</comment>
<protein>
    <submittedName>
        <fullName evidence="2">SLC24A2 protein</fullName>
    </submittedName>
</protein>
<evidence type="ECO:0000256" key="1">
    <source>
        <dbReference type="SAM" id="MobiDB-lite"/>
    </source>
</evidence>
<dbReference type="AlphaFoldDB" id="A0A812QE85"/>
<sequence length="430" mass="48170">MRYVAWASGKTAIVFPAAEPLVYAYFDDVKDKAAPTSLKSVLSAFAFAKYVVGLKGVDEILESGRVRGLAARLFLQKRKLLQRNPLKVEHVALLERICCGLEGRSLQDRMAAGFFLFLVHARARFSDAQRVCKLLFVRLISISRGPRFEEQDQLLPREEGWFLPMAACALGLLGLRWADAWIDVMEECDSIHEDLPLLPCPGSNGTWRNVSLPCDQACVWLRSLLAQGVGPDEYLNNVGSHSCKRTILSWASKRGLPRDQRAISGYHTSKSAGVGTELIYEVDAQSAPLRAMASMLREVRSGKFMPDNPRGQQLAEECERSDEEDPPHSEDDMASSSGSSVDEEERDHSEDEQAVARTMERWPGRVDERRLPGDATYFRHRQSRVIHLTADEAGAHLICGRALSVQYGRCHERPAVLHPRCKQCFRAYVA</sequence>
<accession>A0A812QE85</accession>
<reference evidence="2" key="1">
    <citation type="submission" date="2021-02" db="EMBL/GenBank/DDBJ databases">
        <authorList>
            <person name="Dougan E. K."/>
            <person name="Rhodes N."/>
            <person name="Thang M."/>
            <person name="Chan C."/>
        </authorList>
    </citation>
    <scope>NUCLEOTIDE SEQUENCE</scope>
</reference>
<evidence type="ECO:0000313" key="2">
    <source>
        <dbReference type="EMBL" id="CAE7385747.1"/>
    </source>
</evidence>
<name>A0A812QE85_9DINO</name>
<evidence type="ECO:0000313" key="3">
    <source>
        <dbReference type="Proteomes" id="UP000604046"/>
    </source>
</evidence>
<dbReference type="Proteomes" id="UP000604046">
    <property type="component" value="Unassembled WGS sequence"/>
</dbReference>